<evidence type="ECO:0000256" key="1">
    <source>
        <dbReference type="ARBA" id="ARBA00023015"/>
    </source>
</evidence>
<dbReference type="PIRSF" id="PIRSF016838">
    <property type="entry name" value="PafC"/>
    <property type="match status" value="1"/>
</dbReference>
<dbReference type="PROSITE" id="PS51000">
    <property type="entry name" value="HTH_DEOR_2"/>
    <property type="match status" value="1"/>
</dbReference>
<dbReference type="EMBL" id="CADCUS010000180">
    <property type="protein sequence ID" value="CAA9397131.1"/>
    <property type="molecule type" value="Genomic_DNA"/>
</dbReference>
<name>A0A6J4NTA6_9PSEU</name>
<gene>
    <name evidence="4" type="ORF">AVDCRST_MAG66-1237</name>
</gene>
<dbReference type="InterPro" id="IPR057727">
    <property type="entry name" value="WCX_dom"/>
</dbReference>
<dbReference type="InterPro" id="IPR036388">
    <property type="entry name" value="WH-like_DNA-bd_sf"/>
</dbReference>
<feature type="domain" description="HTH deoR-type" evidence="3">
    <location>
        <begin position="2"/>
        <end position="57"/>
    </location>
</feature>
<keyword evidence="1" id="KW-0805">Transcription regulation</keyword>
<proteinExistence type="predicted"/>
<dbReference type="PANTHER" id="PTHR34580:SF1">
    <property type="entry name" value="PROTEIN PAFC"/>
    <property type="match status" value="1"/>
</dbReference>
<dbReference type="InterPro" id="IPR028349">
    <property type="entry name" value="PafC-like"/>
</dbReference>
<dbReference type="InterPro" id="IPR036390">
    <property type="entry name" value="WH_DNA-bd_sf"/>
</dbReference>
<dbReference type="Gene3D" id="1.10.10.10">
    <property type="entry name" value="Winged helix-like DNA-binding domain superfamily/Winged helix DNA-binding domain"/>
    <property type="match status" value="1"/>
</dbReference>
<evidence type="ECO:0000256" key="2">
    <source>
        <dbReference type="ARBA" id="ARBA00023163"/>
    </source>
</evidence>
<reference evidence="4" key="1">
    <citation type="submission" date="2020-02" db="EMBL/GenBank/DDBJ databases">
        <authorList>
            <person name="Meier V. D."/>
        </authorList>
    </citation>
    <scope>NUCLEOTIDE SEQUENCE</scope>
    <source>
        <strain evidence="4">AVDCRST_MAG66</strain>
    </source>
</reference>
<dbReference type="AlphaFoldDB" id="A0A6J4NTA6"/>
<dbReference type="Pfam" id="PF25583">
    <property type="entry name" value="WCX"/>
    <property type="match status" value="1"/>
</dbReference>
<dbReference type="InterPro" id="IPR013196">
    <property type="entry name" value="HTH_11"/>
</dbReference>
<dbReference type="GO" id="GO:0003700">
    <property type="term" value="F:DNA-binding transcription factor activity"/>
    <property type="evidence" value="ECO:0007669"/>
    <property type="project" value="InterPro"/>
</dbReference>
<keyword evidence="2" id="KW-0804">Transcription</keyword>
<dbReference type="PANTHER" id="PTHR34580">
    <property type="match status" value="1"/>
</dbReference>
<evidence type="ECO:0000259" key="3">
    <source>
        <dbReference type="PROSITE" id="PS51000"/>
    </source>
</evidence>
<dbReference type="InterPro" id="IPR051534">
    <property type="entry name" value="CBASS_pafABC_assoc_protein"/>
</dbReference>
<dbReference type="Pfam" id="PF13280">
    <property type="entry name" value="WYL"/>
    <property type="match status" value="1"/>
</dbReference>
<sequence>MRADRLLSLVLLLRHRGRMTAAALARELEVSPRTVLRDVEALSTAGVPVYAERGRDGGFALLAGWSTDLTGLTHAEARALLVAGSRAPTPELAAAMRKVVAALPDAQRDEATRAAGRVLVRSDGMVRDGRGPAPEVLGTLQRAVFGGRRLRLLYTARDGEPRWRTVDPLGLVEADGQWYLLATDDGADRTYRVSRVREAEVLDEPAAPTGDVDLERLWEERRDRFRASMGTLRARVRVRASRRGALSGAVAVDSEAVDGGWHLLDVRFGDLAHAEAVLWALTPHAEALAPPALRAALADRAAATVALHDASGR</sequence>
<accession>A0A6J4NTA6</accession>
<evidence type="ECO:0000313" key="4">
    <source>
        <dbReference type="EMBL" id="CAA9397131.1"/>
    </source>
</evidence>
<dbReference type="Pfam" id="PF08279">
    <property type="entry name" value="HTH_11"/>
    <property type="match status" value="1"/>
</dbReference>
<dbReference type="SUPFAM" id="SSF46785">
    <property type="entry name" value="Winged helix' DNA-binding domain"/>
    <property type="match status" value="1"/>
</dbReference>
<dbReference type="InterPro" id="IPR026881">
    <property type="entry name" value="WYL_dom"/>
</dbReference>
<organism evidence="4">
    <name type="scientific">uncultured Pseudonocardia sp</name>
    <dbReference type="NCBI Taxonomy" id="211455"/>
    <lineage>
        <taxon>Bacteria</taxon>
        <taxon>Bacillati</taxon>
        <taxon>Actinomycetota</taxon>
        <taxon>Actinomycetes</taxon>
        <taxon>Pseudonocardiales</taxon>
        <taxon>Pseudonocardiaceae</taxon>
        <taxon>Pseudonocardia</taxon>
        <taxon>environmental samples</taxon>
    </lineage>
</organism>
<protein>
    <submittedName>
        <fullName evidence="4">Transcriptional regulator, DeoR family</fullName>
    </submittedName>
</protein>
<dbReference type="PROSITE" id="PS52050">
    <property type="entry name" value="WYL"/>
    <property type="match status" value="1"/>
</dbReference>
<dbReference type="InterPro" id="IPR001034">
    <property type="entry name" value="DeoR_HTH"/>
</dbReference>